<dbReference type="EMBL" id="JAANXN010000002">
    <property type="protein sequence ID" value="MDF8370361.1"/>
    <property type="molecule type" value="Genomic_DNA"/>
</dbReference>
<accession>A0ABD4XGY0</accession>
<dbReference type="RefSeq" id="WP_277361882.1">
    <property type="nucleotide sequence ID" value="NZ_JAANXN010000002.1"/>
</dbReference>
<evidence type="ECO:0000313" key="1">
    <source>
        <dbReference type="EMBL" id="MDF8370361.1"/>
    </source>
</evidence>
<evidence type="ECO:0000313" key="2">
    <source>
        <dbReference type="Proteomes" id="UP001215461"/>
    </source>
</evidence>
<proteinExistence type="predicted"/>
<name>A0ABD4XGY0_WEIPA</name>
<protein>
    <submittedName>
        <fullName evidence="1">Uncharacterized protein</fullName>
    </submittedName>
</protein>
<sequence>MKFLNEQGQEISLKRAENLPGYEVTLSEDVVIDSAVNNPFFKGINILQLPKKLKGFRENSDLKTLFAPQVLNVGLKIILDEDECAIFEPAEELVLNQRLILVNRIFGTNQIVRPMFINFGLRNVKLRSKTVIGTVLIQKNNIEL</sequence>
<dbReference type="AlphaFoldDB" id="A0ABD4XGY0"/>
<comment type="caution">
    <text evidence="1">The sequence shown here is derived from an EMBL/GenBank/DDBJ whole genome shotgun (WGS) entry which is preliminary data.</text>
</comment>
<dbReference type="Proteomes" id="UP001215461">
    <property type="component" value="Unassembled WGS sequence"/>
</dbReference>
<gene>
    <name evidence="1" type="ORF">G9403_01635</name>
</gene>
<reference evidence="1 2" key="1">
    <citation type="submission" date="2020-03" db="EMBL/GenBank/DDBJ databases">
        <title>Comparative genomics of Weissella paramesenteroides.</title>
        <authorList>
            <person name="Kant R."/>
            <person name="Takala T."/>
            <person name="Saris P."/>
        </authorList>
    </citation>
    <scope>NUCLEOTIDE SEQUENCE [LARGE SCALE GENOMIC DNA]</scope>
    <source>
        <strain evidence="1 2">SJ27-4</strain>
    </source>
</reference>
<organism evidence="1 2">
    <name type="scientific">Weissella paramesenteroides</name>
    <name type="common">Leuconostoc paramesenteroides</name>
    <dbReference type="NCBI Taxonomy" id="1249"/>
    <lineage>
        <taxon>Bacteria</taxon>
        <taxon>Bacillati</taxon>
        <taxon>Bacillota</taxon>
        <taxon>Bacilli</taxon>
        <taxon>Lactobacillales</taxon>
        <taxon>Lactobacillaceae</taxon>
        <taxon>Weissella</taxon>
    </lineage>
</organism>